<keyword evidence="1" id="KW-0472">Membrane</keyword>
<dbReference type="AlphaFoldDB" id="A0A250XIK3"/>
<accession>A0A250XIK3</accession>
<dbReference type="Proteomes" id="UP000232323">
    <property type="component" value="Unassembled WGS sequence"/>
</dbReference>
<organism evidence="2 3">
    <name type="scientific">Chlamydomonas eustigma</name>
    <dbReference type="NCBI Taxonomy" id="1157962"/>
    <lineage>
        <taxon>Eukaryota</taxon>
        <taxon>Viridiplantae</taxon>
        <taxon>Chlorophyta</taxon>
        <taxon>core chlorophytes</taxon>
        <taxon>Chlorophyceae</taxon>
        <taxon>CS clade</taxon>
        <taxon>Chlamydomonadales</taxon>
        <taxon>Chlamydomonadaceae</taxon>
        <taxon>Chlamydomonas</taxon>
    </lineage>
</organism>
<evidence type="ECO:0000313" key="3">
    <source>
        <dbReference type="Proteomes" id="UP000232323"/>
    </source>
</evidence>
<protein>
    <submittedName>
        <fullName evidence="2">Uncharacterized protein</fullName>
    </submittedName>
</protein>
<dbReference type="OrthoDB" id="522901at2759"/>
<evidence type="ECO:0000256" key="1">
    <source>
        <dbReference type="SAM" id="Phobius"/>
    </source>
</evidence>
<keyword evidence="3" id="KW-1185">Reference proteome</keyword>
<dbReference type="EMBL" id="BEGY01000088">
    <property type="protein sequence ID" value="GAX82904.1"/>
    <property type="molecule type" value="Genomic_DNA"/>
</dbReference>
<reference evidence="2 3" key="1">
    <citation type="submission" date="2017-08" db="EMBL/GenBank/DDBJ databases">
        <title>Acidophilic green algal genome provides insights into adaptation to an acidic environment.</title>
        <authorList>
            <person name="Hirooka S."/>
            <person name="Hirose Y."/>
            <person name="Kanesaki Y."/>
            <person name="Higuchi S."/>
            <person name="Fujiwara T."/>
            <person name="Onuma R."/>
            <person name="Era A."/>
            <person name="Ohbayashi R."/>
            <person name="Uzuka A."/>
            <person name="Nozaki H."/>
            <person name="Yoshikawa H."/>
            <person name="Miyagishima S.Y."/>
        </authorList>
    </citation>
    <scope>NUCLEOTIDE SEQUENCE [LARGE SCALE GENOMIC DNA]</scope>
    <source>
        <strain evidence="2 3">NIES-2499</strain>
    </source>
</reference>
<keyword evidence="1" id="KW-0812">Transmembrane</keyword>
<evidence type="ECO:0000313" key="2">
    <source>
        <dbReference type="EMBL" id="GAX82904.1"/>
    </source>
</evidence>
<feature type="transmembrane region" description="Helical" evidence="1">
    <location>
        <begin position="6"/>
        <end position="24"/>
    </location>
</feature>
<comment type="caution">
    <text evidence="2">The sequence shown here is derived from an EMBL/GenBank/DDBJ whole genome shotgun (WGS) entry which is preliminary data.</text>
</comment>
<keyword evidence="1" id="KW-1133">Transmembrane helix</keyword>
<name>A0A250XIK3_9CHLO</name>
<sequence>MRAPIIAATFLFPVMLFLLCYLNMREKTYLFNSNVNAIPKSASNSKRNLRLYEQRVSFFSDCGYKGQPSRWEDWTSIFKSTFEVQNTCVSNPSVIILESSGDTILYLLTARLYWSWNLSIPCVSPDSEGGPWFEYWKGKGGLAMLVIRKSLEAADAPVEVLSSLLTTSDTEDARLFKDSQGKIRMLYNRWHGGDESMRGFKRLQHRSMHVSEVVVDAAAAHQISIVNDQEIIYVYQGQDEKNWVPWEGTALMTYPNYPLFAPHTVLDWETYDMPQDQLSMKAVTPVPFMEKFKKATGGWFRFSGGTPGIRLDENRFVAVGHSVGDLSCFHKEVKGARAVRKLVMDIPDSTLKLTDSRFKLDAHSCNSTYKAPEGHREWKHHFDTLGHHIDGHHPYWEYFFFIYAWSAHYPYKITHISNSFIPHDALEHRGVYFPTGLQLIPQTDVDSAGQKRSPGLLLTFGKDDNKAMSMKLGSDVLEEYLEHISTVDPQAYKFCAVRVGAASIVTHV</sequence>
<proteinExistence type="predicted"/>
<gene>
    <name evidence="2" type="ORF">CEUSTIGMA_g10330.t1</name>
</gene>